<evidence type="ECO:0000256" key="1">
    <source>
        <dbReference type="SAM" id="MobiDB-lite"/>
    </source>
</evidence>
<keyword evidence="3" id="KW-1185">Reference proteome</keyword>
<feature type="signal peptide" evidence="2">
    <location>
        <begin position="1"/>
        <end position="21"/>
    </location>
</feature>
<organism evidence="3 4">
    <name type="scientific">Vanessa tameamea</name>
    <name type="common">Kamehameha butterfly</name>
    <dbReference type="NCBI Taxonomy" id="334116"/>
    <lineage>
        <taxon>Eukaryota</taxon>
        <taxon>Metazoa</taxon>
        <taxon>Ecdysozoa</taxon>
        <taxon>Arthropoda</taxon>
        <taxon>Hexapoda</taxon>
        <taxon>Insecta</taxon>
        <taxon>Pterygota</taxon>
        <taxon>Neoptera</taxon>
        <taxon>Endopterygota</taxon>
        <taxon>Lepidoptera</taxon>
        <taxon>Glossata</taxon>
        <taxon>Ditrysia</taxon>
        <taxon>Papilionoidea</taxon>
        <taxon>Nymphalidae</taxon>
        <taxon>Nymphalinae</taxon>
        <taxon>Vanessa</taxon>
    </lineage>
</organism>
<feature type="chain" id="PRO_5046885389" evidence="2">
    <location>
        <begin position="22"/>
        <end position="509"/>
    </location>
</feature>
<evidence type="ECO:0000313" key="4">
    <source>
        <dbReference type="RefSeq" id="XP_026497427.2"/>
    </source>
</evidence>
<evidence type="ECO:0000313" key="3">
    <source>
        <dbReference type="Proteomes" id="UP001652626"/>
    </source>
</evidence>
<proteinExistence type="predicted"/>
<dbReference type="Proteomes" id="UP001652626">
    <property type="component" value="Chromosome 20"/>
</dbReference>
<name>A0A8B8ILW2_VANTA</name>
<accession>A0A8B8ILW2</accession>
<dbReference type="AlphaFoldDB" id="A0A8B8ILW2"/>
<evidence type="ECO:0000256" key="2">
    <source>
        <dbReference type="SAM" id="SignalP"/>
    </source>
</evidence>
<sequence length="509" mass="59803">MRNKLHLLLLVLFISNDLVFGKNGNKTKLLKAINNKHETNNKENKTRLKRSADDDIENLFLSRKDFPKNDHYLQERGRTVKLRPIVEKEPPFWGTRGRRDSSSDETIPDVQLPTYSHHKSSGKMKNLQKLLLGFDDKHRRDEADSPFWGNRGRRNSDESDENDIDLFWANRGRRQDDEPFWGTRGRREEDSPFWGNRGRRDDDEPFWGNRGRRQESEPFWGTRGRRETIEPFWGTRGKKKIKNRYINKDSIEPFWGNRAKLKEKFKDSIIEALENVQDNISNLAKFKRNDLQSPFWMNRGRDSKLKYLFNGATRERLSSMPSITSKPTSNEGRSKVYEPNTVHDDRIYAEEPRYILVERNSRSSLEDDPFFISRGKKYSALDFVKDARSRRGALEEIVKSVRNDPYYIARGKKDSNSMKIGNTSTLQDQLLKTKDLVCSTVDLTSLKYEGNKVKREATDNERDRRIILKKLALQLQMDPYFVSRGKKSIESYSRSDLEQFINNIKDLCN</sequence>
<dbReference type="RefSeq" id="XP_026497427.2">
    <property type="nucleotide sequence ID" value="XM_026641642.2"/>
</dbReference>
<keyword evidence="2" id="KW-0732">Signal</keyword>
<dbReference type="OrthoDB" id="5219169at2759"/>
<dbReference type="GeneID" id="113401650"/>
<dbReference type="OMA" id="FWGNRGR"/>
<feature type="region of interest" description="Disordered" evidence="1">
    <location>
        <begin position="178"/>
        <end position="221"/>
    </location>
</feature>
<gene>
    <name evidence="4" type="primary">LOC113401650</name>
</gene>
<reference evidence="4" key="1">
    <citation type="submission" date="2025-08" db="UniProtKB">
        <authorList>
            <consortium name="RefSeq"/>
        </authorList>
    </citation>
    <scope>IDENTIFICATION</scope>
    <source>
        <tissue evidence="4">Whole body</tissue>
    </source>
</reference>
<feature type="region of interest" description="Disordered" evidence="1">
    <location>
        <begin position="91"/>
        <end position="123"/>
    </location>
</feature>
<protein>
    <submittedName>
        <fullName evidence="4">Uncharacterized protein LOC113401650</fullName>
    </submittedName>
</protein>